<evidence type="ECO:0000256" key="1">
    <source>
        <dbReference type="SAM" id="MobiDB-lite"/>
    </source>
</evidence>
<dbReference type="EMBL" id="VDEP01000205">
    <property type="protein sequence ID" value="KAA1124038.1"/>
    <property type="molecule type" value="Genomic_DNA"/>
</dbReference>
<comment type="caution">
    <text evidence="2">The sequence shown here is derived from an EMBL/GenBank/DDBJ whole genome shotgun (WGS) entry which is preliminary data.</text>
</comment>
<proteinExistence type="predicted"/>
<dbReference type="AlphaFoldDB" id="A0A5B0RFS5"/>
<feature type="region of interest" description="Disordered" evidence="1">
    <location>
        <begin position="1"/>
        <end position="107"/>
    </location>
</feature>
<accession>A0A5B0RFS5</accession>
<organism evidence="2 3">
    <name type="scientific">Puccinia graminis f. sp. tritici</name>
    <dbReference type="NCBI Taxonomy" id="56615"/>
    <lineage>
        <taxon>Eukaryota</taxon>
        <taxon>Fungi</taxon>
        <taxon>Dikarya</taxon>
        <taxon>Basidiomycota</taxon>
        <taxon>Pucciniomycotina</taxon>
        <taxon>Pucciniomycetes</taxon>
        <taxon>Pucciniales</taxon>
        <taxon>Pucciniaceae</taxon>
        <taxon>Puccinia</taxon>
    </lineage>
</organism>
<feature type="compositionally biased region" description="Basic and acidic residues" evidence="1">
    <location>
        <begin position="1"/>
        <end position="10"/>
    </location>
</feature>
<protein>
    <submittedName>
        <fullName evidence="2">Uncharacterized protein</fullName>
    </submittedName>
</protein>
<dbReference type="Proteomes" id="UP000325313">
    <property type="component" value="Unassembled WGS sequence"/>
</dbReference>
<gene>
    <name evidence="2" type="ORF">PGTUg99_022713</name>
</gene>
<evidence type="ECO:0000313" key="3">
    <source>
        <dbReference type="Proteomes" id="UP000325313"/>
    </source>
</evidence>
<reference evidence="2 3" key="1">
    <citation type="submission" date="2019-05" db="EMBL/GenBank/DDBJ databases">
        <title>Emergence of the Ug99 lineage of the wheat stem rust pathogen through somatic hybridization.</title>
        <authorList>
            <person name="Li F."/>
            <person name="Upadhyaya N.M."/>
            <person name="Sperschneider J."/>
            <person name="Matny O."/>
            <person name="Nguyen-Phuc H."/>
            <person name="Mago R."/>
            <person name="Raley C."/>
            <person name="Miller M.E."/>
            <person name="Silverstein K.A.T."/>
            <person name="Henningsen E."/>
            <person name="Hirsch C.D."/>
            <person name="Visser B."/>
            <person name="Pretorius Z.A."/>
            <person name="Steffenson B.J."/>
            <person name="Schwessinger B."/>
            <person name="Dodds P.N."/>
            <person name="Figueroa M."/>
        </authorList>
    </citation>
    <scope>NUCLEOTIDE SEQUENCE [LARGE SCALE GENOMIC DNA]</scope>
    <source>
        <strain evidence="2 3">Ug99</strain>
    </source>
</reference>
<sequence length="107" mass="11823">MQKAKQKADNNKAATAPKKRVLPARSTHGKAPLKEVDFTNAEDLPQKKDKPAPKEDLSQKNGEPAPKKKIRPIKAASLQPQPPQLQLPHQKNSETAPKKKIQPIKTV</sequence>
<evidence type="ECO:0000313" key="2">
    <source>
        <dbReference type="EMBL" id="KAA1124038.1"/>
    </source>
</evidence>
<feature type="compositionally biased region" description="Basic residues" evidence="1">
    <location>
        <begin position="98"/>
        <end position="107"/>
    </location>
</feature>
<feature type="compositionally biased region" description="Basic and acidic residues" evidence="1">
    <location>
        <begin position="44"/>
        <end position="58"/>
    </location>
</feature>
<name>A0A5B0RFS5_PUCGR</name>